<dbReference type="PANTHER" id="PTHR43760:SF1">
    <property type="entry name" value="ENDORIBONUCLEASE L-PSP_CHORISMATE MUTASE-LIKE DOMAIN-CONTAINING PROTEIN"/>
    <property type="match status" value="1"/>
</dbReference>
<proteinExistence type="predicted"/>
<dbReference type="PANTHER" id="PTHR43760">
    <property type="entry name" value="ENDORIBONUCLEASE-RELATED"/>
    <property type="match status" value="1"/>
</dbReference>
<accession>A0A2T8HZ96</accession>
<dbReference type="InterPro" id="IPR013813">
    <property type="entry name" value="Endoribo_LPSP/chorism_mut-like"/>
</dbReference>
<dbReference type="Proteomes" id="UP000245911">
    <property type="component" value="Unassembled WGS sequence"/>
</dbReference>
<keyword evidence="3" id="KW-1185">Reference proteome</keyword>
<dbReference type="OrthoDB" id="9806350at2"/>
<dbReference type="Gene3D" id="3.30.1330.40">
    <property type="entry name" value="RutC-like"/>
    <property type="match status" value="1"/>
</dbReference>
<dbReference type="Pfam" id="PF14588">
    <property type="entry name" value="YjgF_endoribonc"/>
    <property type="match status" value="1"/>
</dbReference>
<reference evidence="2 3" key="1">
    <citation type="submission" date="2018-04" db="EMBL/GenBank/DDBJ databases">
        <title>Pararhodobacter oceanense sp. nov., isolated from marine intertidal sediment.</title>
        <authorList>
            <person name="Wang X.-L."/>
            <person name="Du Z.-J."/>
        </authorList>
    </citation>
    <scope>NUCLEOTIDE SEQUENCE [LARGE SCALE GENOMIC DNA]</scope>
    <source>
        <strain evidence="2 3">AM505</strain>
    </source>
</reference>
<dbReference type="CDD" id="cd02199">
    <property type="entry name" value="YjgF_YER057c_UK114_like_1"/>
    <property type="match status" value="1"/>
</dbReference>
<evidence type="ECO:0000259" key="1">
    <source>
        <dbReference type="Pfam" id="PF14588"/>
    </source>
</evidence>
<gene>
    <name evidence="2" type="ORF">DDE20_04385</name>
</gene>
<comment type="caution">
    <text evidence="2">The sequence shown here is derived from an EMBL/GenBank/DDBJ whole genome shotgun (WGS) entry which is preliminary data.</text>
</comment>
<sequence>MSRIAHRLSELGITLPVLRGPSGTYLPFRQADGLIILSGQVPRIDGRDAHQGVVGLDLTVEQGKEAARAAALNLVSQLANALDGDLDRVVCCLQLRGFVRATPDFADHPAVIDGASELLLEIFGERGRHARTALGAGSLPRGFSVEIDAIFQVSNRET</sequence>
<evidence type="ECO:0000313" key="2">
    <source>
        <dbReference type="EMBL" id="PVH30756.1"/>
    </source>
</evidence>
<evidence type="ECO:0000313" key="3">
    <source>
        <dbReference type="Proteomes" id="UP000245911"/>
    </source>
</evidence>
<dbReference type="InterPro" id="IPR035959">
    <property type="entry name" value="RutC-like_sf"/>
</dbReference>
<dbReference type="SUPFAM" id="SSF55298">
    <property type="entry name" value="YjgF-like"/>
    <property type="match status" value="1"/>
</dbReference>
<dbReference type="AlphaFoldDB" id="A0A2T8HZ96"/>
<dbReference type="RefSeq" id="WP_116557178.1">
    <property type="nucleotide sequence ID" value="NZ_JBLWYE010000024.1"/>
</dbReference>
<name>A0A2T8HZ96_9RHOB</name>
<protein>
    <submittedName>
        <fullName evidence="2">RidA family protein</fullName>
    </submittedName>
</protein>
<feature type="domain" description="Endoribonuclease L-PSP/chorismate mutase-like" evidence="1">
    <location>
        <begin position="7"/>
        <end position="135"/>
    </location>
</feature>
<organism evidence="2 3">
    <name type="scientific">Pararhodobacter oceanensis</name>
    <dbReference type="NCBI Taxonomy" id="2172121"/>
    <lineage>
        <taxon>Bacteria</taxon>
        <taxon>Pseudomonadati</taxon>
        <taxon>Pseudomonadota</taxon>
        <taxon>Alphaproteobacteria</taxon>
        <taxon>Rhodobacterales</taxon>
        <taxon>Paracoccaceae</taxon>
        <taxon>Pararhodobacter</taxon>
    </lineage>
</organism>
<dbReference type="EMBL" id="QDKM01000001">
    <property type="protein sequence ID" value="PVH30756.1"/>
    <property type="molecule type" value="Genomic_DNA"/>
</dbReference>